<dbReference type="InterPro" id="IPR011989">
    <property type="entry name" value="ARM-like"/>
</dbReference>
<reference evidence="1" key="1">
    <citation type="submission" date="2024-05" db="EMBL/GenBank/DDBJ databases">
        <title>Planctomycetes of the genus Singulisphaera possess chitinolytic capabilities.</title>
        <authorList>
            <person name="Ivanova A."/>
        </authorList>
    </citation>
    <scope>NUCLEOTIDE SEQUENCE</scope>
    <source>
        <strain evidence="1">Ch08T</strain>
    </source>
</reference>
<evidence type="ECO:0000313" key="1">
    <source>
        <dbReference type="EMBL" id="XBH06253.1"/>
    </source>
</evidence>
<sequence length="269" mass="29802">MESPYDDPRSVDELISAALSEPDEDHAWDAIWVLRWRGTREVFDRSSGLCRSFCPVERKLGAAVLGQLGLPERTFPDPCLGILLAMLEAEQDHGVISSILFALSHLGSPEAIGPAARFRDDADPDVREGVVHAMMGHEDALAIEVLIGLTRDQETSIRDWACFALGTQVEVDTRDLRAALAERLTDEDDDTRCEALVGLARRKDLRVISPLLEALSSKSVWSMEVEAASLIADPRLYPELIALRGWWDVDEERLEEAILACSPHLESCS</sequence>
<dbReference type="SUPFAM" id="SSF48371">
    <property type="entry name" value="ARM repeat"/>
    <property type="match status" value="1"/>
</dbReference>
<proteinExistence type="predicted"/>
<dbReference type="RefSeq" id="WP_406699103.1">
    <property type="nucleotide sequence ID" value="NZ_CP155447.1"/>
</dbReference>
<protein>
    <submittedName>
        <fullName evidence="1">HEAT repeat domain-containing protein</fullName>
    </submittedName>
</protein>
<dbReference type="Gene3D" id="1.25.10.10">
    <property type="entry name" value="Leucine-rich Repeat Variant"/>
    <property type="match status" value="1"/>
</dbReference>
<dbReference type="Pfam" id="PF13646">
    <property type="entry name" value="HEAT_2"/>
    <property type="match status" value="1"/>
</dbReference>
<accession>A0AAU7CMN2</accession>
<organism evidence="1">
    <name type="scientific">Singulisphaera sp. Ch08</name>
    <dbReference type="NCBI Taxonomy" id="3120278"/>
    <lineage>
        <taxon>Bacteria</taxon>
        <taxon>Pseudomonadati</taxon>
        <taxon>Planctomycetota</taxon>
        <taxon>Planctomycetia</taxon>
        <taxon>Isosphaerales</taxon>
        <taxon>Isosphaeraceae</taxon>
        <taxon>Singulisphaera</taxon>
    </lineage>
</organism>
<dbReference type="AlphaFoldDB" id="A0AAU7CMN2"/>
<gene>
    <name evidence="1" type="ORF">V5E97_09510</name>
</gene>
<dbReference type="EMBL" id="CP155447">
    <property type="protein sequence ID" value="XBH06253.1"/>
    <property type="molecule type" value="Genomic_DNA"/>
</dbReference>
<name>A0AAU7CMN2_9BACT</name>
<dbReference type="InterPro" id="IPR016024">
    <property type="entry name" value="ARM-type_fold"/>
</dbReference>